<reference evidence="3 4" key="1">
    <citation type="submission" date="2016-05" db="EMBL/GenBank/DDBJ databases">
        <title>Genome sequencing reveals origins of a unique bacterial endosymbiosis in the earliest lineages of terrestrial Fungi.</title>
        <authorList>
            <consortium name="DOE Joint Genome Institute"/>
            <person name="Uehling J."/>
            <person name="Gryganskyi A."/>
            <person name="Hameed K."/>
            <person name="Tschaplinski T."/>
            <person name="Misztal P."/>
            <person name="Wu S."/>
            <person name="Desiro A."/>
            <person name="Vande Pol N."/>
            <person name="Du Z.-Y."/>
            <person name="Zienkiewicz A."/>
            <person name="Zienkiewicz K."/>
            <person name="Morin E."/>
            <person name="Tisserant E."/>
            <person name="Splivallo R."/>
            <person name="Hainaut M."/>
            <person name="Henrissat B."/>
            <person name="Ohm R."/>
            <person name="Kuo A."/>
            <person name="Yan J."/>
            <person name="Lipzen A."/>
            <person name="Nolan M."/>
            <person name="Labutti K."/>
            <person name="Barry K."/>
            <person name="Goldstein A."/>
            <person name="Labbe J."/>
            <person name="Schadt C."/>
            <person name="Tuskan G."/>
            <person name="Grigoriev I."/>
            <person name="Martin F."/>
            <person name="Vilgalys R."/>
            <person name="Bonito G."/>
        </authorList>
    </citation>
    <scope>NUCLEOTIDE SEQUENCE [LARGE SCALE GENOMIC DNA]</scope>
    <source>
        <strain evidence="3 4">AG-77</strain>
    </source>
</reference>
<dbReference type="Gene3D" id="3.90.180.10">
    <property type="entry name" value="Medium-chain alcohol dehydrogenases, catalytic domain"/>
    <property type="match status" value="1"/>
</dbReference>
<dbReference type="AlphaFoldDB" id="A0A197KG69"/>
<dbReference type="GO" id="GO:0016628">
    <property type="term" value="F:oxidoreductase activity, acting on the CH-CH group of donors, NAD or NADP as acceptor"/>
    <property type="evidence" value="ECO:0007669"/>
    <property type="project" value="InterPro"/>
</dbReference>
<dbReference type="InterPro" id="IPR045010">
    <property type="entry name" value="MDR_fam"/>
</dbReference>
<dbReference type="InterPro" id="IPR013149">
    <property type="entry name" value="ADH-like_C"/>
</dbReference>
<proteinExistence type="predicted"/>
<organism evidence="3 4">
    <name type="scientific">Linnemannia elongata AG-77</name>
    <dbReference type="NCBI Taxonomy" id="1314771"/>
    <lineage>
        <taxon>Eukaryota</taxon>
        <taxon>Fungi</taxon>
        <taxon>Fungi incertae sedis</taxon>
        <taxon>Mucoromycota</taxon>
        <taxon>Mortierellomycotina</taxon>
        <taxon>Mortierellomycetes</taxon>
        <taxon>Mortierellales</taxon>
        <taxon>Mortierellaceae</taxon>
        <taxon>Linnemannia</taxon>
    </lineage>
</organism>
<dbReference type="SUPFAM" id="SSF51735">
    <property type="entry name" value="NAD(P)-binding Rossmann-fold domains"/>
    <property type="match status" value="1"/>
</dbReference>
<dbReference type="Pfam" id="PF00107">
    <property type="entry name" value="ADH_zinc_N"/>
    <property type="match status" value="1"/>
</dbReference>
<name>A0A197KG69_9FUNG</name>
<keyword evidence="1" id="KW-0560">Oxidoreductase</keyword>
<dbReference type="CDD" id="cd05288">
    <property type="entry name" value="PGDH"/>
    <property type="match status" value="1"/>
</dbReference>
<dbReference type="PANTHER" id="PTHR43205">
    <property type="entry name" value="PROSTAGLANDIN REDUCTASE"/>
    <property type="match status" value="1"/>
</dbReference>
<dbReference type="Proteomes" id="UP000078512">
    <property type="component" value="Unassembled WGS sequence"/>
</dbReference>
<dbReference type="PANTHER" id="PTHR43205:SF7">
    <property type="entry name" value="PROSTAGLANDIN REDUCTASE 1"/>
    <property type="match status" value="1"/>
</dbReference>
<dbReference type="InterPro" id="IPR011032">
    <property type="entry name" value="GroES-like_sf"/>
</dbReference>
<accession>A0A197KG69</accession>
<evidence type="ECO:0000313" key="4">
    <source>
        <dbReference type="Proteomes" id="UP000078512"/>
    </source>
</evidence>
<dbReference type="SMART" id="SM00829">
    <property type="entry name" value="PKS_ER"/>
    <property type="match status" value="1"/>
</dbReference>
<dbReference type="OrthoDB" id="809632at2759"/>
<sequence length="342" mass="38072">MTKSQITNNRVYIAQIPEGVAPNKNHFRTVTTTEDKPELEEGSVFVKNILFSLDPYIRYDFAEGAKETEVIGFGFSKVLESRKPNFHVGSSYFFGFLPWSSYSVLRSQDLSETFNIDSIDKDIPLSVYSGILGASGLTVWDSINRVADLKKGETIYISSAAGTLGQLAGQIAKRKGLRVIGSAGTDEKVAYLKNQLGFDAAFNYKTQDKREALTAAVGPQGLDVYYDLVFDNTVEIALDLFNPHGRVVTVGLLAGHKGQELAIPKNIVHLLLKQIRWEGYTVFEHFDQFENFWKEVTPLVKSGEFKYTQTVVDGDVGDIAETYLRFLEGAYQGKVSLKLGDF</sequence>
<dbReference type="InterPro" id="IPR020843">
    <property type="entry name" value="ER"/>
</dbReference>
<evidence type="ECO:0000313" key="3">
    <source>
        <dbReference type="EMBL" id="OAQ36722.1"/>
    </source>
</evidence>
<feature type="domain" description="Enoyl reductase (ER)" evidence="2">
    <location>
        <begin position="25"/>
        <end position="337"/>
    </location>
</feature>
<protein>
    <submittedName>
        <fullName evidence="3">NAD(P)-binding protein</fullName>
    </submittedName>
</protein>
<evidence type="ECO:0000259" key="2">
    <source>
        <dbReference type="SMART" id="SM00829"/>
    </source>
</evidence>
<dbReference type="SUPFAM" id="SSF50129">
    <property type="entry name" value="GroES-like"/>
    <property type="match status" value="1"/>
</dbReference>
<evidence type="ECO:0000256" key="1">
    <source>
        <dbReference type="ARBA" id="ARBA00023002"/>
    </source>
</evidence>
<dbReference type="EMBL" id="KV442011">
    <property type="protein sequence ID" value="OAQ36722.1"/>
    <property type="molecule type" value="Genomic_DNA"/>
</dbReference>
<dbReference type="InterPro" id="IPR041694">
    <property type="entry name" value="ADH_N_2"/>
</dbReference>
<dbReference type="InterPro" id="IPR036291">
    <property type="entry name" value="NAD(P)-bd_dom_sf"/>
</dbReference>
<dbReference type="Pfam" id="PF16884">
    <property type="entry name" value="ADH_N_2"/>
    <property type="match status" value="1"/>
</dbReference>
<dbReference type="Gene3D" id="3.40.50.720">
    <property type="entry name" value="NAD(P)-binding Rossmann-like Domain"/>
    <property type="match status" value="1"/>
</dbReference>
<keyword evidence="4" id="KW-1185">Reference proteome</keyword>
<gene>
    <name evidence="3" type="ORF">K457DRAFT_120050</name>
</gene>